<organism evidence="1 2">
    <name type="scientific">Actinobacillus delphinicola</name>
    <dbReference type="NCBI Taxonomy" id="51161"/>
    <lineage>
        <taxon>Bacteria</taxon>
        <taxon>Pseudomonadati</taxon>
        <taxon>Pseudomonadota</taxon>
        <taxon>Gammaproteobacteria</taxon>
        <taxon>Pasteurellales</taxon>
        <taxon>Pasteurellaceae</taxon>
        <taxon>Actinobacillus</taxon>
    </lineage>
</organism>
<name>A0A448TT21_9PAST</name>
<gene>
    <name evidence="1" type="ORF">NCTC12871_00357</name>
</gene>
<evidence type="ECO:0000313" key="2">
    <source>
        <dbReference type="Proteomes" id="UP000279799"/>
    </source>
</evidence>
<keyword evidence="2" id="KW-1185">Reference proteome</keyword>
<dbReference type="Proteomes" id="UP000279799">
    <property type="component" value="Chromosome"/>
</dbReference>
<accession>A0A448TT21</accession>
<keyword evidence="1" id="KW-0808">Transferase</keyword>
<proteinExistence type="predicted"/>
<dbReference type="Gene3D" id="3.40.50.150">
    <property type="entry name" value="Vaccinia Virus protein VP39"/>
    <property type="match status" value="1"/>
</dbReference>
<dbReference type="GO" id="GO:0032259">
    <property type="term" value="P:methylation"/>
    <property type="evidence" value="ECO:0007669"/>
    <property type="project" value="UniProtKB-KW"/>
</dbReference>
<dbReference type="Pfam" id="PF13489">
    <property type="entry name" value="Methyltransf_23"/>
    <property type="match status" value="1"/>
</dbReference>
<dbReference type="InterPro" id="IPR029063">
    <property type="entry name" value="SAM-dependent_MTases_sf"/>
</dbReference>
<dbReference type="SUPFAM" id="SSF53335">
    <property type="entry name" value="S-adenosyl-L-methionine-dependent methyltransferases"/>
    <property type="match status" value="1"/>
</dbReference>
<dbReference type="OrthoDB" id="9791837at2"/>
<dbReference type="KEGG" id="adp:NCTC12871_00357"/>
<dbReference type="PANTHER" id="PTHR43861">
    <property type="entry name" value="TRANS-ACONITATE 2-METHYLTRANSFERASE-RELATED"/>
    <property type="match status" value="1"/>
</dbReference>
<dbReference type="EMBL" id="LR134510">
    <property type="protein sequence ID" value="VEJ08938.1"/>
    <property type="molecule type" value="Genomic_DNA"/>
</dbReference>
<dbReference type="CDD" id="cd02440">
    <property type="entry name" value="AdoMet_MTases"/>
    <property type="match status" value="1"/>
</dbReference>
<evidence type="ECO:0000313" key="1">
    <source>
        <dbReference type="EMBL" id="VEJ08938.1"/>
    </source>
</evidence>
<protein>
    <submittedName>
        <fullName evidence="1">Type 11 methyltransferase</fullName>
    </submittedName>
</protein>
<keyword evidence="1" id="KW-0489">Methyltransferase</keyword>
<dbReference type="AlphaFoldDB" id="A0A448TT21"/>
<dbReference type="RefSeq" id="WP_126598439.1">
    <property type="nucleotide sequence ID" value="NZ_LR134510.1"/>
</dbReference>
<reference evidence="1 2" key="1">
    <citation type="submission" date="2018-12" db="EMBL/GenBank/DDBJ databases">
        <authorList>
            <consortium name="Pathogen Informatics"/>
        </authorList>
    </citation>
    <scope>NUCLEOTIDE SEQUENCE [LARGE SCALE GENOMIC DNA]</scope>
    <source>
        <strain evidence="1 2">NCTC12871</strain>
    </source>
</reference>
<dbReference type="GO" id="GO:0008168">
    <property type="term" value="F:methyltransferase activity"/>
    <property type="evidence" value="ECO:0007669"/>
    <property type="project" value="UniProtKB-KW"/>
</dbReference>
<dbReference type="PANTHER" id="PTHR43861:SF1">
    <property type="entry name" value="TRANS-ACONITATE 2-METHYLTRANSFERASE"/>
    <property type="match status" value="1"/>
</dbReference>
<sequence>MQQKSVYDEEEFFKLYQKLRQNPHSLNEIVEKKTMLEMVPNLTNKRVLDLGCGMGEHLALYLKNGADFLAGVDLSEAMLSVAQENLHKFCGKSGRDEKETFSLNQCPMEKFDELHLPLMDVITSSFAFHYIANFPDLLKKITQQLKTGGTLVFSQEHPIVTCHKDGDRWQKDEQKRPLAYRLNYYREEGERDRNWFKKPFKTYHRTVSTIINDLISAGFTIEEMREPMLQNEPEWQENFKDLAHRPVLLFVKARKN</sequence>